<feature type="transmembrane region" description="Helical" evidence="6">
    <location>
        <begin position="189"/>
        <end position="210"/>
    </location>
</feature>
<feature type="region of interest" description="Disordered" evidence="5">
    <location>
        <begin position="1"/>
        <end position="84"/>
    </location>
</feature>
<feature type="compositionally biased region" description="Basic and acidic residues" evidence="5">
    <location>
        <begin position="60"/>
        <end position="70"/>
    </location>
</feature>
<dbReference type="InterPro" id="IPR020846">
    <property type="entry name" value="MFS_dom"/>
</dbReference>
<keyword evidence="9" id="KW-1185">Reference proteome</keyword>
<evidence type="ECO:0000256" key="1">
    <source>
        <dbReference type="ARBA" id="ARBA00004141"/>
    </source>
</evidence>
<feature type="transmembrane region" description="Helical" evidence="6">
    <location>
        <begin position="441"/>
        <end position="462"/>
    </location>
</feature>
<evidence type="ECO:0000256" key="3">
    <source>
        <dbReference type="ARBA" id="ARBA00022989"/>
    </source>
</evidence>
<dbReference type="AlphaFoldDB" id="A0A3D8SF12"/>
<feature type="transmembrane region" description="Helical" evidence="6">
    <location>
        <begin position="367"/>
        <end position="388"/>
    </location>
</feature>
<evidence type="ECO:0000259" key="7">
    <source>
        <dbReference type="PROSITE" id="PS50850"/>
    </source>
</evidence>
<keyword evidence="3 6" id="KW-1133">Transmembrane helix</keyword>
<dbReference type="FunFam" id="1.20.1250.20:FF:000011">
    <property type="entry name" value="MFS multidrug transporter, putative"/>
    <property type="match status" value="1"/>
</dbReference>
<name>A0A3D8SF12_9HELO</name>
<dbReference type="PANTHER" id="PTHR23502">
    <property type="entry name" value="MAJOR FACILITATOR SUPERFAMILY"/>
    <property type="match status" value="1"/>
</dbReference>
<dbReference type="STRING" id="1849047.A0A3D8SF12"/>
<evidence type="ECO:0000313" key="8">
    <source>
        <dbReference type="EMBL" id="RDW84883.1"/>
    </source>
</evidence>
<feature type="transmembrane region" description="Helical" evidence="6">
    <location>
        <begin position="474"/>
        <end position="496"/>
    </location>
</feature>
<comment type="caution">
    <text evidence="8">The sequence shown here is derived from an EMBL/GenBank/DDBJ whole genome shotgun (WGS) entry which is preliminary data.</text>
</comment>
<protein>
    <recommendedName>
        <fullName evidence="7">Major facilitator superfamily (MFS) profile domain-containing protein</fullName>
    </recommendedName>
</protein>
<dbReference type="CDD" id="cd17323">
    <property type="entry name" value="MFS_Tpo1_MDR_like"/>
    <property type="match status" value="1"/>
</dbReference>
<accession>A0A3D8SF12</accession>
<evidence type="ECO:0000256" key="5">
    <source>
        <dbReference type="SAM" id="MobiDB-lite"/>
    </source>
</evidence>
<keyword evidence="4 6" id="KW-0472">Membrane</keyword>
<dbReference type="Pfam" id="PF07690">
    <property type="entry name" value="MFS_1"/>
    <property type="match status" value="1"/>
</dbReference>
<keyword evidence="2 6" id="KW-0812">Transmembrane</keyword>
<dbReference type="Gene3D" id="1.20.1250.20">
    <property type="entry name" value="MFS general substrate transporter like domains"/>
    <property type="match status" value="1"/>
</dbReference>
<dbReference type="GO" id="GO:0022857">
    <property type="term" value="F:transmembrane transporter activity"/>
    <property type="evidence" value="ECO:0007669"/>
    <property type="project" value="InterPro"/>
</dbReference>
<comment type="subcellular location">
    <subcellularLocation>
        <location evidence="1">Membrane</location>
        <topology evidence="1">Multi-pass membrane protein</topology>
    </subcellularLocation>
</comment>
<dbReference type="GO" id="GO:0005886">
    <property type="term" value="C:plasma membrane"/>
    <property type="evidence" value="ECO:0007669"/>
    <property type="project" value="TreeGrafter"/>
</dbReference>
<dbReference type="OrthoDB" id="446368at2759"/>
<dbReference type="InterPro" id="IPR036259">
    <property type="entry name" value="MFS_trans_sf"/>
</dbReference>
<dbReference type="PANTHER" id="PTHR23502:SF47">
    <property type="entry name" value="MAJOR FACILITATOR SUPERFAMILY (MFS) PROFILE DOMAIN-CONTAINING PROTEIN-RELATED"/>
    <property type="match status" value="1"/>
</dbReference>
<evidence type="ECO:0000256" key="2">
    <source>
        <dbReference type="ARBA" id="ARBA00022692"/>
    </source>
</evidence>
<feature type="transmembrane region" description="Helical" evidence="6">
    <location>
        <begin position="166"/>
        <end position="183"/>
    </location>
</feature>
<feature type="transmembrane region" description="Helical" evidence="6">
    <location>
        <begin position="409"/>
        <end position="429"/>
    </location>
</feature>
<feature type="compositionally biased region" description="Polar residues" evidence="5">
    <location>
        <begin position="1"/>
        <end position="16"/>
    </location>
</feature>
<evidence type="ECO:0000256" key="4">
    <source>
        <dbReference type="ARBA" id="ARBA00023136"/>
    </source>
</evidence>
<dbReference type="SUPFAM" id="SSF103473">
    <property type="entry name" value="MFS general substrate transporter"/>
    <property type="match status" value="1"/>
</dbReference>
<dbReference type="Proteomes" id="UP000256645">
    <property type="component" value="Unassembled WGS sequence"/>
</dbReference>
<organism evidence="8 9">
    <name type="scientific">Coleophoma cylindrospora</name>
    <dbReference type="NCBI Taxonomy" id="1849047"/>
    <lineage>
        <taxon>Eukaryota</taxon>
        <taxon>Fungi</taxon>
        <taxon>Dikarya</taxon>
        <taxon>Ascomycota</taxon>
        <taxon>Pezizomycotina</taxon>
        <taxon>Leotiomycetes</taxon>
        <taxon>Helotiales</taxon>
        <taxon>Dermateaceae</taxon>
        <taxon>Coleophoma</taxon>
    </lineage>
</organism>
<proteinExistence type="predicted"/>
<reference evidence="8 9" key="1">
    <citation type="journal article" date="2018" name="IMA Fungus">
        <title>IMA Genome-F 9: Draft genome sequence of Annulohypoxylon stygium, Aspergillus mulundensis, Berkeleyomyces basicola (syn. Thielaviopsis basicola), Ceratocystis smalleyi, two Cercospora beticola strains, Coleophoma cylindrospora, Fusarium fracticaudum, Phialophora cf. hyalina, and Morchella septimelata.</title>
        <authorList>
            <person name="Wingfield B.D."/>
            <person name="Bills G.F."/>
            <person name="Dong Y."/>
            <person name="Huang W."/>
            <person name="Nel W.J."/>
            <person name="Swalarsk-Parry B.S."/>
            <person name="Vaghefi N."/>
            <person name="Wilken P.M."/>
            <person name="An Z."/>
            <person name="de Beer Z.W."/>
            <person name="De Vos L."/>
            <person name="Chen L."/>
            <person name="Duong T.A."/>
            <person name="Gao Y."/>
            <person name="Hammerbacher A."/>
            <person name="Kikkert J.R."/>
            <person name="Li Y."/>
            <person name="Li H."/>
            <person name="Li K."/>
            <person name="Li Q."/>
            <person name="Liu X."/>
            <person name="Ma X."/>
            <person name="Naidoo K."/>
            <person name="Pethybridge S.J."/>
            <person name="Sun J."/>
            <person name="Steenkamp E.T."/>
            <person name="van der Nest M.A."/>
            <person name="van Wyk S."/>
            <person name="Wingfield M.J."/>
            <person name="Xiong C."/>
            <person name="Yue Q."/>
            <person name="Zhang X."/>
        </authorList>
    </citation>
    <scope>NUCLEOTIDE SEQUENCE [LARGE SCALE GENOMIC DNA]</scope>
    <source>
        <strain evidence="8 9">BP6252</strain>
    </source>
</reference>
<gene>
    <name evidence="8" type="ORF">BP6252_02473</name>
</gene>
<feature type="transmembrane region" description="Helical" evidence="6">
    <location>
        <begin position="331"/>
        <end position="355"/>
    </location>
</feature>
<feature type="domain" description="Major facilitator superfamily (MFS) profile" evidence="7">
    <location>
        <begin position="100"/>
        <end position="538"/>
    </location>
</feature>
<dbReference type="EMBL" id="PDLM01000002">
    <property type="protein sequence ID" value="RDW84883.1"/>
    <property type="molecule type" value="Genomic_DNA"/>
</dbReference>
<evidence type="ECO:0000256" key="6">
    <source>
        <dbReference type="SAM" id="Phobius"/>
    </source>
</evidence>
<feature type="transmembrane region" description="Helical" evidence="6">
    <location>
        <begin position="222"/>
        <end position="243"/>
    </location>
</feature>
<evidence type="ECO:0000313" key="9">
    <source>
        <dbReference type="Proteomes" id="UP000256645"/>
    </source>
</evidence>
<feature type="transmembrane region" description="Helical" evidence="6">
    <location>
        <begin position="502"/>
        <end position="525"/>
    </location>
</feature>
<feature type="transmembrane region" description="Helical" evidence="6">
    <location>
        <begin position="100"/>
        <end position="123"/>
    </location>
</feature>
<dbReference type="InterPro" id="IPR011701">
    <property type="entry name" value="MFS"/>
</dbReference>
<feature type="transmembrane region" description="Helical" evidence="6">
    <location>
        <begin position="255"/>
        <end position="275"/>
    </location>
</feature>
<sequence>MSTSRLPNTVYYTNHSELPGRSGDVENSIVPDEDNDYRDGDSTKRNSIVEPPGSGSRQIVVDKTDTEKQSRGQQGFLVSWDGPDDPDNPLNFPARVKCTIVLLTGAVTFCVSFASSVFSTATAATALEFHVSEEVMILGVSLYVFGFALGPLIWGPMSERYGRCRPISIGFSLFIIFQIPVAVAQNLETIFLCRFFGGVFGAAPLAIVSSSYVDFLSMVDRGVAMSVFAAAVFLGPVLGPIVGSFLTESYLGWRWTAWITMIMSAFFGVLYLVFVPETYAPILLQRRAQVKRHATKEWAWHSTLDETPTTFTTLYNKYLSKPFRMMYYEPVLDVLVAYGALVYSILYVIFFAYPYSFQKTRGWSPGIASLPFLGLMVGVISACIYMAVDTKTRFQRALKRDGKLVPEQRLPPMIVGSVVLPIGLFWFAWTSSPKITWVPQVISGVFIGMGMTTVFFNGVLYLVDVYLQSAPSALAANTFVRSASAAGFPLFSTYMYQRLGVAWATSLLGFLCIAMLPFPIIFWFYGAKMRSKGNFTIS</sequence>
<dbReference type="PROSITE" id="PS50850">
    <property type="entry name" value="MFS"/>
    <property type="match status" value="1"/>
</dbReference>
<feature type="transmembrane region" description="Helical" evidence="6">
    <location>
        <begin position="135"/>
        <end position="154"/>
    </location>
</feature>